<dbReference type="SUPFAM" id="SSF53649">
    <property type="entry name" value="Alkaline phosphatase-like"/>
    <property type="match status" value="1"/>
</dbReference>
<feature type="domain" description="Metalloenzyme" evidence="6">
    <location>
        <begin position="16"/>
        <end position="391"/>
    </location>
</feature>
<dbReference type="Proteomes" id="UP000769766">
    <property type="component" value="Unassembled WGS sequence"/>
</dbReference>
<proteinExistence type="inferred from homology"/>
<evidence type="ECO:0000313" key="8">
    <source>
        <dbReference type="Proteomes" id="UP000769766"/>
    </source>
</evidence>
<evidence type="ECO:0000256" key="1">
    <source>
        <dbReference type="ARBA" id="ARBA00000370"/>
    </source>
</evidence>
<evidence type="ECO:0000256" key="2">
    <source>
        <dbReference type="ARBA" id="ARBA00002315"/>
    </source>
</evidence>
<reference evidence="7" key="1">
    <citation type="submission" date="2020-07" db="EMBL/GenBank/DDBJ databases">
        <title>Huge and variable diversity of episymbiotic CPR bacteria and DPANN archaea in groundwater ecosystems.</title>
        <authorList>
            <person name="He C.Y."/>
            <person name="Keren R."/>
            <person name="Whittaker M."/>
            <person name="Farag I.F."/>
            <person name="Doudna J."/>
            <person name="Cate J.H.D."/>
            <person name="Banfield J.F."/>
        </authorList>
    </citation>
    <scope>NUCLEOTIDE SEQUENCE</scope>
    <source>
        <strain evidence="7">NC_groundwater_672_Ag_B-0.1um_62_36</strain>
    </source>
</reference>
<comment type="similarity">
    <text evidence="4">Belongs to the BPG-independent phosphoglycerate mutase family. A-PGAM subfamily.</text>
</comment>
<comment type="pathway">
    <text evidence="3">Carbohydrate degradation.</text>
</comment>
<dbReference type="PIRSF" id="PIRSF006392">
    <property type="entry name" value="IPGAM_arch"/>
    <property type="match status" value="1"/>
</dbReference>
<dbReference type="NCBIfam" id="TIGR00306">
    <property type="entry name" value="apgM"/>
    <property type="match status" value="1"/>
</dbReference>
<evidence type="ECO:0000313" key="7">
    <source>
        <dbReference type="EMBL" id="MBI2875806.1"/>
    </source>
</evidence>
<evidence type="ECO:0000256" key="4">
    <source>
        <dbReference type="ARBA" id="ARBA00005524"/>
    </source>
</evidence>
<dbReference type="EMBL" id="JACPRF010000087">
    <property type="protein sequence ID" value="MBI2875806.1"/>
    <property type="molecule type" value="Genomic_DNA"/>
</dbReference>
<dbReference type="Pfam" id="PF10143">
    <property type="entry name" value="PhosphMutase"/>
    <property type="match status" value="1"/>
</dbReference>
<dbReference type="PANTHER" id="PTHR31209:SF0">
    <property type="entry name" value="METALLOENZYME DOMAIN-CONTAINING PROTEIN"/>
    <property type="match status" value="1"/>
</dbReference>
<sequence length="402" mass="44887">MDPAVLEELVIPGDTKIILVVLDGLGGLPVREKGGSELQVAHLPNLDRLAASSACGLLDPVGPGITPGSGPGHLALFGYDPWRDNIGRGVLSALGIDFPLQPQDVAARANFITVDEQGRIVDRRAGRIPDEINRRICRKLRENVVLPSDVEWFFEPEKEHRAVLILRGQGLDGEITDTDPQRTGVPPLEPCPLSPEAERAARLVKEFLSQVEEILADEERANMVLLRGFAQYRRFRSLLERFGLRSLALASYPMYRGVGRLLGMEEVPAVSNNAQKFHLLREKYEDYDFFFLHIKETDSRGEDGDFEGKVRALEEIDRLIPQAIELEPDVLVVTGDHSTPSLMKGHSWHPVPVLFHARYAWVDEVERFDELSCLRGSLGRQPAMNLMGLMLAHARRLTKYGA</sequence>
<organism evidence="7 8">
    <name type="scientific">Tectimicrobiota bacterium</name>
    <dbReference type="NCBI Taxonomy" id="2528274"/>
    <lineage>
        <taxon>Bacteria</taxon>
        <taxon>Pseudomonadati</taxon>
        <taxon>Nitrospinota/Tectimicrobiota group</taxon>
        <taxon>Candidatus Tectimicrobiota</taxon>
    </lineage>
</organism>
<dbReference type="PANTHER" id="PTHR31209">
    <property type="entry name" value="COFACTOR-INDEPENDENT PHOSPHOGLYCERATE MUTASE"/>
    <property type="match status" value="1"/>
</dbReference>
<evidence type="ECO:0000256" key="3">
    <source>
        <dbReference type="ARBA" id="ARBA00004921"/>
    </source>
</evidence>
<protein>
    <submittedName>
        <fullName evidence="7">2,3-bisphosphoglycerate-independent phosphoglycerate mutase</fullName>
        <ecNumber evidence="7">5.4.2.12</ecNumber>
    </submittedName>
</protein>
<evidence type="ECO:0000256" key="5">
    <source>
        <dbReference type="ARBA" id="ARBA00023152"/>
    </source>
</evidence>
<dbReference type="GO" id="GO:0006096">
    <property type="term" value="P:glycolytic process"/>
    <property type="evidence" value="ECO:0007669"/>
    <property type="project" value="UniProtKB-KW"/>
</dbReference>
<name>A0A932CMI0_UNCTE</name>
<keyword evidence="7" id="KW-0413">Isomerase</keyword>
<gene>
    <name evidence="7" type="ORF">HYY20_02870</name>
</gene>
<dbReference type="CDD" id="cd16011">
    <property type="entry name" value="iPGM_like"/>
    <property type="match status" value="1"/>
</dbReference>
<dbReference type="InterPro" id="IPR042253">
    <property type="entry name" value="Pglycerate_mutase_ApgM_sf"/>
</dbReference>
<dbReference type="InterPro" id="IPR017850">
    <property type="entry name" value="Alkaline_phosphatase_core_sf"/>
</dbReference>
<dbReference type="Pfam" id="PF01676">
    <property type="entry name" value="Metalloenzyme"/>
    <property type="match status" value="1"/>
</dbReference>
<dbReference type="Gene3D" id="3.30.70.2130">
    <property type="entry name" value="Metalloenzyme domain"/>
    <property type="match status" value="1"/>
</dbReference>
<accession>A0A932CMI0</accession>
<comment type="catalytic activity">
    <reaction evidence="1">
        <text>(2R)-2-phosphoglycerate = (2R)-3-phosphoglycerate</text>
        <dbReference type="Rhea" id="RHEA:15901"/>
        <dbReference type="ChEBI" id="CHEBI:58272"/>
        <dbReference type="ChEBI" id="CHEBI:58289"/>
        <dbReference type="EC" id="5.4.2.12"/>
    </reaction>
</comment>
<keyword evidence="5" id="KW-0324">Glycolysis</keyword>
<dbReference type="InterPro" id="IPR006124">
    <property type="entry name" value="Metalloenzyme"/>
</dbReference>
<dbReference type="NCBIfam" id="NF003160">
    <property type="entry name" value="PRK04135.1"/>
    <property type="match status" value="1"/>
</dbReference>
<dbReference type="GO" id="GO:0004619">
    <property type="term" value="F:phosphoglycerate mutase activity"/>
    <property type="evidence" value="ECO:0007669"/>
    <property type="project" value="UniProtKB-EC"/>
</dbReference>
<dbReference type="Gene3D" id="3.40.720.10">
    <property type="entry name" value="Alkaline Phosphatase, subunit A"/>
    <property type="match status" value="1"/>
</dbReference>
<comment type="caution">
    <text evidence="7">The sequence shown here is derived from an EMBL/GenBank/DDBJ whole genome shotgun (WGS) entry which is preliminary data.</text>
</comment>
<dbReference type="GO" id="GO:0046872">
    <property type="term" value="F:metal ion binding"/>
    <property type="evidence" value="ECO:0007669"/>
    <property type="project" value="InterPro"/>
</dbReference>
<dbReference type="InterPro" id="IPR004456">
    <property type="entry name" value="Pglycerate_mutase_ApgM"/>
</dbReference>
<dbReference type="EC" id="5.4.2.12" evidence="7"/>
<dbReference type="AlphaFoldDB" id="A0A932CMI0"/>
<evidence type="ECO:0000259" key="6">
    <source>
        <dbReference type="Pfam" id="PF01676"/>
    </source>
</evidence>
<comment type="function">
    <text evidence="2">Catalyzes the interconversion of 2-phosphoglycerate and 3-phosphoglycerate.</text>
</comment>